<keyword evidence="4" id="KW-0964">Secreted</keyword>
<evidence type="ECO:0000256" key="6">
    <source>
        <dbReference type="ARBA" id="ARBA00023295"/>
    </source>
</evidence>
<keyword evidence="6 8" id="KW-0326">Glycosidase</keyword>
<dbReference type="InterPro" id="IPR012334">
    <property type="entry name" value="Pectin_lyas_fold"/>
</dbReference>
<name>A0AAF0TGH6_SOLVR</name>
<evidence type="ECO:0000256" key="1">
    <source>
        <dbReference type="ARBA" id="ARBA00004191"/>
    </source>
</evidence>
<comment type="similarity">
    <text evidence="2 8">Belongs to the glycosyl hydrolase 28 family.</text>
</comment>
<dbReference type="GO" id="GO:0005975">
    <property type="term" value="P:carbohydrate metabolic process"/>
    <property type="evidence" value="ECO:0007669"/>
    <property type="project" value="InterPro"/>
</dbReference>
<evidence type="ECO:0000256" key="3">
    <source>
        <dbReference type="ARBA" id="ARBA00022512"/>
    </source>
</evidence>
<dbReference type="GO" id="GO:0071555">
    <property type="term" value="P:cell wall organization"/>
    <property type="evidence" value="ECO:0007669"/>
    <property type="project" value="UniProtKB-KW"/>
</dbReference>
<proteinExistence type="inferred from homology"/>
<dbReference type="SUPFAM" id="SSF56219">
    <property type="entry name" value="DNase I-like"/>
    <property type="match status" value="1"/>
</dbReference>
<dbReference type="SUPFAM" id="SSF51126">
    <property type="entry name" value="Pectin lyase-like"/>
    <property type="match status" value="1"/>
</dbReference>
<dbReference type="InterPro" id="IPR000743">
    <property type="entry name" value="Glyco_hydro_28"/>
</dbReference>
<dbReference type="EMBL" id="CP133613">
    <property type="protein sequence ID" value="WMV15173.1"/>
    <property type="molecule type" value="Genomic_DNA"/>
</dbReference>
<dbReference type="GO" id="GO:0004650">
    <property type="term" value="F:polygalacturonase activity"/>
    <property type="evidence" value="ECO:0007669"/>
    <property type="project" value="InterPro"/>
</dbReference>
<reference evidence="9" key="1">
    <citation type="submission" date="2023-08" db="EMBL/GenBank/DDBJ databases">
        <title>A de novo genome assembly of Solanum verrucosum Schlechtendal, a Mexican diploid species geographically isolated from the other diploid A-genome species in potato relatives.</title>
        <authorList>
            <person name="Hosaka K."/>
        </authorList>
    </citation>
    <scope>NUCLEOTIDE SEQUENCE</scope>
    <source>
        <tissue evidence="9">Young leaves</tissue>
    </source>
</reference>
<dbReference type="FunFam" id="2.160.20.10:FF:000111">
    <property type="entry name" value="Pectin lyase-like superfamily protein"/>
    <property type="match status" value="1"/>
</dbReference>
<dbReference type="InterPro" id="IPR036691">
    <property type="entry name" value="Endo/exonu/phosph_ase_sf"/>
</dbReference>
<evidence type="ECO:0000256" key="7">
    <source>
        <dbReference type="ARBA" id="ARBA00023316"/>
    </source>
</evidence>
<dbReference type="PANTHER" id="PTHR31375">
    <property type="match status" value="1"/>
</dbReference>
<gene>
    <name evidence="9" type="ORF">MTR67_008558</name>
</gene>
<dbReference type="Pfam" id="PF00295">
    <property type="entry name" value="Glyco_hydro_28"/>
    <property type="match status" value="1"/>
</dbReference>
<keyword evidence="7" id="KW-0961">Cell wall biogenesis/degradation</keyword>
<dbReference type="InterPro" id="IPR011050">
    <property type="entry name" value="Pectin_lyase_fold/virulence"/>
</dbReference>
<protein>
    <submittedName>
        <fullName evidence="9">Uncharacterized protein</fullName>
    </submittedName>
</protein>
<comment type="subcellular location">
    <subcellularLocation>
        <location evidence="1">Secreted</location>
        <location evidence="1">Cell wall</location>
    </subcellularLocation>
</comment>
<dbReference type="Proteomes" id="UP001234989">
    <property type="component" value="Chromosome 2"/>
</dbReference>
<sequence>MRKKTRVKMMNAGAVGFAALYCYWFCWKRNWVFGVVIGWADCIACGPGHGISIGSLGWKQQELGVQNVTIKTVTFSGTTNGVRVKTWAMPSNGFVRNILFQHIVTVNVKNPIIIDQNYCPNHDVSCPQQRSDIKISEVTYQDIHGTSTTKITVKLDCSITNPCSGLILENLNLSYQDQQTEASCVNARGRVSAQVGTPLKEDMATIVRSRPNLAKVRIEVDFNKTIAKCCLDWLGRKRGCLERCFDDLLTSAETWSSAECEYSSSGQSAVQLESCLHQKVGEATEYSTNQKRRDPDSFLDASKVEKEQFVDSISGVFAPIPKDIKDPINQEIEQVIQQQGLSPRGDKHHKDNRLLYRDLDSIIDGPWVIGGDFNSIMMDVQEKKGGNIHTWCNGRGGTNKIRMRLDRFLHNEECCSNDDQQVIKYFRFLNFWTDQEDFLLKVKTVWEDIVQGNPMWRLHKKLKTLAKELSKWSRECIGDVFQRVKELEHEVTSTCETSYLLLDAEADRKNLNRSKAEYIRWLKTEDSILRQNARLKWATDGDSNTKYFHSTVRES</sequence>
<accession>A0AAF0TGH6</accession>
<evidence type="ECO:0000313" key="10">
    <source>
        <dbReference type="Proteomes" id="UP001234989"/>
    </source>
</evidence>
<keyword evidence="10" id="KW-1185">Reference proteome</keyword>
<organism evidence="9 10">
    <name type="scientific">Solanum verrucosum</name>
    <dbReference type="NCBI Taxonomy" id="315347"/>
    <lineage>
        <taxon>Eukaryota</taxon>
        <taxon>Viridiplantae</taxon>
        <taxon>Streptophyta</taxon>
        <taxon>Embryophyta</taxon>
        <taxon>Tracheophyta</taxon>
        <taxon>Spermatophyta</taxon>
        <taxon>Magnoliopsida</taxon>
        <taxon>eudicotyledons</taxon>
        <taxon>Gunneridae</taxon>
        <taxon>Pentapetalae</taxon>
        <taxon>asterids</taxon>
        <taxon>lamiids</taxon>
        <taxon>Solanales</taxon>
        <taxon>Solanaceae</taxon>
        <taxon>Solanoideae</taxon>
        <taxon>Solaneae</taxon>
        <taxon>Solanum</taxon>
    </lineage>
</organism>
<evidence type="ECO:0000256" key="2">
    <source>
        <dbReference type="ARBA" id="ARBA00008834"/>
    </source>
</evidence>
<dbReference type="AlphaFoldDB" id="A0AAF0TGH6"/>
<evidence type="ECO:0000256" key="5">
    <source>
        <dbReference type="ARBA" id="ARBA00022801"/>
    </source>
</evidence>
<evidence type="ECO:0000313" key="9">
    <source>
        <dbReference type="EMBL" id="WMV15173.1"/>
    </source>
</evidence>
<keyword evidence="5 8" id="KW-0378">Hydrolase</keyword>
<evidence type="ECO:0000256" key="4">
    <source>
        <dbReference type="ARBA" id="ARBA00022525"/>
    </source>
</evidence>
<dbReference type="Gene3D" id="2.160.20.10">
    <property type="entry name" value="Single-stranded right-handed beta-helix, Pectin lyase-like"/>
    <property type="match status" value="1"/>
</dbReference>
<evidence type="ECO:0000256" key="8">
    <source>
        <dbReference type="RuleBase" id="RU361169"/>
    </source>
</evidence>
<keyword evidence="3" id="KW-0134">Cell wall</keyword>